<name>A0A7Y9PIC4_9BACT</name>
<dbReference type="PANTHER" id="PTHR11550">
    <property type="entry name" value="CTP SYNTHASE"/>
    <property type="match status" value="1"/>
</dbReference>
<keyword evidence="12" id="KW-1185">Reference proteome</keyword>
<dbReference type="EC" id="6.3.4.2" evidence="3"/>
<feature type="domain" description="Glutamine amidotransferase" evidence="10">
    <location>
        <begin position="31"/>
        <end position="117"/>
    </location>
</feature>
<evidence type="ECO:0000256" key="5">
    <source>
        <dbReference type="ARBA" id="ARBA00022741"/>
    </source>
</evidence>
<evidence type="ECO:0000256" key="4">
    <source>
        <dbReference type="ARBA" id="ARBA00022598"/>
    </source>
</evidence>
<dbReference type="GO" id="GO:0005524">
    <property type="term" value="F:ATP binding"/>
    <property type="evidence" value="ECO:0007669"/>
    <property type="project" value="UniProtKB-KW"/>
</dbReference>
<dbReference type="PROSITE" id="PS51273">
    <property type="entry name" value="GATASE_TYPE_1"/>
    <property type="match status" value="1"/>
</dbReference>
<comment type="similarity">
    <text evidence="2">Belongs to the CTP synthase family.</text>
</comment>
<keyword evidence="5" id="KW-0547">Nucleotide-binding</keyword>
<evidence type="ECO:0000259" key="10">
    <source>
        <dbReference type="Pfam" id="PF00117"/>
    </source>
</evidence>
<evidence type="ECO:0000256" key="9">
    <source>
        <dbReference type="ARBA" id="ARBA00047781"/>
    </source>
</evidence>
<dbReference type="GO" id="GO:0042802">
    <property type="term" value="F:identical protein binding"/>
    <property type="evidence" value="ECO:0007669"/>
    <property type="project" value="TreeGrafter"/>
</dbReference>
<dbReference type="Pfam" id="PF00117">
    <property type="entry name" value="GATase"/>
    <property type="match status" value="1"/>
</dbReference>
<keyword evidence="4" id="KW-0436">Ligase</keyword>
<keyword evidence="8" id="KW-0665">Pyrimidine biosynthesis</keyword>
<protein>
    <recommendedName>
        <fullName evidence="3">CTP synthase (glutamine hydrolyzing)</fullName>
        <ecNumber evidence="3">6.3.4.2</ecNumber>
    </recommendedName>
</protein>
<evidence type="ECO:0000256" key="3">
    <source>
        <dbReference type="ARBA" id="ARBA00012291"/>
    </source>
</evidence>
<dbReference type="InterPro" id="IPR017926">
    <property type="entry name" value="GATASE"/>
</dbReference>
<keyword evidence="11" id="KW-0456">Lyase</keyword>
<dbReference type="GO" id="GO:0016829">
    <property type="term" value="F:lyase activity"/>
    <property type="evidence" value="ECO:0007669"/>
    <property type="project" value="UniProtKB-KW"/>
</dbReference>
<dbReference type="GO" id="GO:0019856">
    <property type="term" value="P:pyrimidine nucleobase biosynthetic process"/>
    <property type="evidence" value="ECO:0007669"/>
    <property type="project" value="TreeGrafter"/>
</dbReference>
<dbReference type="SUPFAM" id="SSF52317">
    <property type="entry name" value="Class I glutamine amidotransferase-like"/>
    <property type="match status" value="1"/>
</dbReference>
<keyword evidence="7" id="KW-0315">Glutamine amidotransferase</keyword>
<accession>A0A7Y9PIC4</accession>
<dbReference type="Proteomes" id="UP000589520">
    <property type="component" value="Unassembled WGS sequence"/>
</dbReference>
<evidence type="ECO:0000256" key="7">
    <source>
        <dbReference type="ARBA" id="ARBA00022962"/>
    </source>
</evidence>
<evidence type="ECO:0000256" key="8">
    <source>
        <dbReference type="ARBA" id="ARBA00022975"/>
    </source>
</evidence>
<dbReference type="AlphaFoldDB" id="A0A7Y9PIC4"/>
<evidence type="ECO:0000256" key="1">
    <source>
        <dbReference type="ARBA" id="ARBA00005171"/>
    </source>
</evidence>
<gene>
    <name evidence="11" type="ORF">HDF17_002006</name>
</gene>
<sequence length="243" mass="26054">MSNSYRIALVGDYDSSVPAHQAIPLALALAARYHKVAVEGVWVHTLQIEDADALLATYDGIWCVPASPYSNTRGALEAIRVAREKAIPFLGTCGGFQHALIEYARNVQGLVDADHAETNPDASLALIVPLVCSLVEKEAELVLTEGSLLYRSYGVPRVVEGYRCSYGPNPEHEQALFAGSLRATAHDLDGAVRGAELSGHPFFVGTLFQPERKSLKGELSPVVRDFVGAVVGVMVSSAIISHD</sequence>
<comment type="caution">
    <text evidence="11">The sequence shown here is derived from an EMBL/GenBank/DDBJ whole genome shotgun (WGS) entry which is preliminary data.</text>
</comment>
<evidence type="ECO:0000256" key="2">
    <source>
        <dbReference type="ARBA" id="ARBA00007533"/>
    </source>
</evidence>
<keyword evidence="6" id="KW-0067">ATP-binding</keyword>
<reference evidence="11 12" key="1">
    <citation type="submission" date="2020-07" db="EMBL/GenBank/DDBJ databases">
        <title>Genomic Encyclopedia of Type Strains, Phase IV (KMG-V): Genome sequencing to study the core and pangenomes of soil and plant-associated prokaryotes.</title>
        <authorList>
            <person name="Whitman W."/>
        </authorList>
    </citation>
    <scope>NUCLEOTIDE SEQUENCE [LARGE SCALE GENOMIC DNA]</scope>
    <source>
        <strain evidence="11 12">X4EP2</strain>
    </source>
</reference>
<dbReference type="InterPro" id="IPR004468">
    <property type="entry name" value="CTP_synthase"/>
</dbReference>
<organism evidence="11 12">
    <name type="scientific">Granulicella arctica</name>
    <dbReference type="NCBI Taxonomy" id="940613"/>
    <lineage>
        <taxon>Bacteria</taxon>
        <taxon>Pseudomonadati</taxon>
        <taxon>Acidobacteriota</taxon>
        <taxon>Terriglobia</taxon>
        <taxon>Terriglobales</taxon>
        <taxon>Acidobacteriaceae</taxon>
        <taxon>Granulicella</taxon>
    </lineage>
</organism>
<comment type="catalytic activity">
    <reaction evidence="9">
        <text>UTP + L-glutamine + ATP + H2O = CTP + L-glutamate + ADP + phosphate + 2 H(+)</text>
        <dbReference type="Rhea" id="RHEA:26426"/>
        <dbReference type="ChEBI" id="CHEBI:15377"/>
        <dbReference type="ChEBI" id="CHEBI:15378"/>
        <dbReference type="ChEBI" id="CHEBI:29985"/>
        <dbReference type="ChEBI" id="CHEBI:30616"/>
        <dbReference type="ChEBI" id="CHEBI:37563"/>
        <dbReference type="ChEBI" id="CHEBI:43474"/>
        <dbReference type="ChEBI" id="CHEBI:46398"/>
        <dbReference type="ChEBI" id="CHEBI:58359"/>
        <dbReference type="ChEBI" id="CHEBI:456216"/>
        <dbReference type="EC" id="6.3.4.2"/>
    </reaction>
</comment>
<proteinExistence type="inferred from homology"/>
<dbReference type="Gene3D" id="3.40.50.880">
    <property type="match status" value="1"/>
</dbReference>
<dbReference type="RefSeq" id="WP_179490521.1">
    <property type="nucleotide sequence ID" value="NZ_JACCCW010000002.1"/>
</dbReference>
<dbReference type="GO" id="GO:0005829">
    <property type="term" value="C:cytosol"/>
    <property type="evidence" value="ECO:0007669"/>
    <property type="project" value="TreeGrafter"/>
</dbReference>
<comment type="pathway">
    <text evidence="1">Pyrimidine metabolism; CTP biosynthesis via de novo pathway; CTP from UDP: step 2/2.</text>
</comment>
<dbReference type="EMBL" id="JACCCW010000002">
    <property type="protein sequence ID" value="NYF79686.1"/>
    <property type="molecule type" value="Genomic_DNA"/>
</dbReference>
<dbReference type="PANTHER" id="PTHR11550:SF0">
    <property type="entry name" value="CTP SYNTHASE-RELATED"/>
    <property type="match status" value="1"/>
</dbReference>
<dbReference type="NCBIfam" id="NF004836">
    <property type="entry name" value="PRK06186.1"/>
    <property type="match status" value="1"/>
</dbReference>
<dbReference type="InterPro" id="IPR029062">
    <property type="entry name" value="Class_I_gatase-like"/>
</dbReference>
<dbReference type="UniPathway" id="UPA00159">
    <property type="reaction ID" value="UER00277"/>
</dbReference>
<evidence type="ECO:0000256" key="6">
    <source>
        <dbReference type="ARBA" id="ARBA00022840"/>
    </source>
</evidence>
<evidence type="ECO:0000313" key="11">
    <source>
        <dbReference type="EMBL" id="NYF79686.1"/>
    </source>
</evidence>
<dbReference type="GO" id="GO:0044210">
    <property type="term" value="P:'de novo' CTP biosynthetic process"/>
    <property type="evidence" value="ECO:0007669"/>
    <property type="project" value="UniProtKB-UniPathway"/>
</dbReference>
<dbReference type="GO" id="GO:0003883">
    <property type="term" value="F:CTP synthase activity"/>
    <property type="evidence" value="ECO:0007669"/>
    <property type="project" value="UniProtKB-EC"/>
</dbReference>
<evidence type="ECO:0000313" key="12">
    <source>
        <dbReference type="Proteomes" id="UP000589520"/>
    </source>
</evidence>